<dbReference type="InterPro" id="IPR025943">
    <property type="entry name" value="Sigma_54_int_dom_ATP-bd_2"/>
</dbReference>
<dbReference type="SMART" id="SM00448">
    <property type="entry name" value="REC"/>
    <property type="match status" value="1"/>
</dbReference>
<dbReference type="InterPro" id="IPR002197">
    <property type="entry name" value="HTH_Fis"/>
</dbReference>
<evidence type="ECO:0000256" key="3">
    <source>
        <dbReference type="ARBA" id="ARBA00022840"/>
    </source>
</evidence>
<dbReference type="InterPro" id="IPR009057">
    <property type="entry name" value="Homeodomain-like_sf"/>
</dbReference>
<name>A0A259TX44_9BACT</name>
<dbReference type="InterPro" id="IPR011006">
    <property type="entry name" value="CheY-like_superfamily"/>
</dbReference>
<evidence type="ECO:0000256" key="4">
    <source>
        <dbReference type="ARBA" id="ARBA00023012"/>
    </source>
</evidence>
<dbReference type="FunCoup" id="A0A259TX44">
    <property type="interactions" value="318"/>
</dbReference>
<dbReference type="SMART" id="SM00382">
    <property type="entry name" value="AAA"/>
    <property type="match status" value="1"/>
</dbReference>
<dbReference type="InterPro" id="IPR027417">
    <property type="entry name" value="P-loop_NTPase"/>
</dbReference>
<dbReference type="PROSITE" id="PS50110">
    <property type="entry name" value="RESPONSE_REGULATORY"/>
    <property type="match status" value="1"/>
</dbReference>
<evidence type="ECO:0000259" key="8">
    <source>
        <dbReference type="PROSITE" id="PS50045"/>
    </source>
</evidence>
<dbReference type="Proteomes" id="UP000216446">
    <property type="component" value="Unassembled WGS sequence"/>
</dbReference>
<dbReference type="GO" id="GO:0043565">
    <property type="term" value="F:sequence-specific DNA binding"/>
    <property type="evidence" value="ECO:0007669"/>
    <property type="project" value="InterPro"/>
</dbReference>
<dbReference type="PROSITE" id="PS00676">
    <property type="entry name" value="SIGMA54_INTERACT_2"/>
    <property type="match status" value="1"/>
</dbReference>
<dbReference type="AlphaFoldDB" id="A0A259TX44"/>
<dbReference type="PRINTS" id="PR01590">
    <property type="entry name" value="HTHFIS"/>
</dbReference>
<dbReference type="Gene3D" id="3.40.50.2300">
    <property type="match status" value="1"/>
</dbReference>
<dbReference type="Gene3D" id="1.10.8.60">
    <property type="match status" value="1"/>
</dbReference>
<dbReference type="SUPFAM" id="SSF52540">
    <property type="entry name" value="P-loop containing nucleoside triphosphate hydrolases"/>
    <property type="match status" value="1"/>
</dbReference>
<keyword evidence="5" id="KW-0805">Transcription regulation</keyword>
<dbReference type="Gene3D" id="1.10.10.60">
    <property type="entry name" value="Homeodomain-like"/>
    <property type="match status" value="1"/>
</dbReference>
<protein>
    <submittedName>
        <fullName evidence="10">Fis family transcriptional regulator</fullName>
    </submittedName>
</protein>
<keyword evidence="2" id="KW-0547">Nucleotide-binding</keyword>
<evidence type="ECO:0000256" key="6">
    <source>
        <dbReference type="ARBA" id="ARBA00023163"/>
    </source>
</evidence>
<comment type="caution">
    <text evidence="10">The sequence shown here is derived from an EMBL/GenBank/DDBJ whole genome shotgun (WGS) entry which is preliminary data.</text>
</comment>
<evidence type="ECO:0000256" key="2">
    <source>
        <dbReference type="ARBA" id="ARBA00022741"/>
    </source>
</evidence>
<feature type="domain" description="Response regulatory" evidence="9">
    <location>
        <begin position="3"/>
        <end position="117"/>
    </location>
</feature>
<dbReference type="InterPro" id="IPR003593">
    <property type="entry name" value="AAA+_ATPase"/>
</dbReference>
<evidence type="ECO:0000256" key="1">
    <source>
        <dbReference type="ARBA" id="ARBA00022553"/>
    </source>
</evidence>
<keyword evidence="6" id="KW-0804">Transcription</keyword>
<dbReference type="GO" id="GO:0000160">
    <property type="term" value="P:phosphorelay signal transduction system"/>
    <property type="evidence" value="ECO:0007669"/>
    <property type="project" value="UniProtKB-KW"/>
</dbReference>
<dbReference type="SUPFAM" id="SSF46689">
    <property type="entry name" value="Homeodomain-like"/>
    <property type="match status" value="1"/>
</dbReference>
<dbReference type="Pfam" id="PF02954">
    <property type="entry name" value="HTH_8"/>
    <property type="match status" value="1"/>
</dbReference>
<dbReference type="PANTHER" id="PTHR32071">
    <property type="entry name" value="TRANSCRIPTIONAL REGULATORY PROTEIN"/>
    <property type="match status" value="1"/>
</dbReference>
<dbReference type="PROSITE" id="PS50045">
    <property type="entry name" value="SIGMA54_INTERACT_4"/>
    <property type="match status" value="1"/>
</dbReference>
<proteinExistence type="predicted"/>
<keyword evidence="1 7" id="KW-0597">Phosphoprotein</keyword>
<feature type="modified residue" description="4-aspartylphosphate" evidence="7">
    <location>
        <position position="52"/>
    </location>
</feature>
<dbReference type="InterPro" id="IPR001789">
    <property type="entry name" value="Sig_transdc_resp-reg_receiver"/>
</dbReference>
<dbReference type="FunFam" id="3.40.50.300:FF:000006">
    <property type="entry name" value="DNA-binding transcriptional regulator NtrC"/>
    <property type="match status" value="1"/>
</dbReference>
<evidence type="ECO:0000313" key="11">
    <source>
        <dbReference type="Proteomes" id="UP000216446"/>
    </source>
</evidence>
<dbReference type="OrthoDB" id="9767722at2"/>
<dbReference type="InterPro" id="IPR058031">
    <property type="entry name" value="AAA_lid_NorR"/>
</dbReference>
<evidence type="ECO:0000256" key="5">
    <source>
        <dbReference type="ARBA" id="ARBA00023015"/>
    </source>
</evidence>
<keyword evidence="3" id="KW-0067">ATP-binding</keyword>
<dbReference type="CDD" id="cd00009">
    <property type="entry name" value="AAA"/>
    <property type="match status" value="1"/>
</dbReference>
<sequence length="459" mass="51100">MPTILVADDEPAIRRSLREILDFEGYGIVEAEDGEEALQKAKAGGVDLILLDIKMPRRDGMEVLEALREAEVGTPVVMISGHGTVETAVEATRLGAVDFLEKPPDLNRLLVSVRNALSRGELETETKRLRQTVRDRGTNELTPIVGDSKAIERVKQTIERVAPTEARVLITGEPGTGKELVARWIHAESHRAEGPLVEVNCAAIPSELIESELFGHEKGAFTGATKQRIGKFEQADGGTLFLDEIGDMSLDAQAKVLRALQESRITRVGGDRSITVDVRVVAATNRNLRQAAESREFREDLFHRLAVIEIEVPPLRERRTDIPDIARYVLGEVARRNGFEGKSFAPEALERMKHLDWRGNVRELRNVVERLLILSDEDEIASGDVERYVMPGGGGGDPIAGLVDRFDTLFEFRDLAEKVFIERKLEENDWNVSATAEIIGIQRSHLYNKLKDLGIERPD</sequence>
<dbReference type="GO" id="GO:0006355">
    <property type="term" value="P:regulation of DNA-templated transcription"/>
    <property type="evidence" value="ECO:0007669"/>
    <property type="project" value="InterPro"/>
</dbReference>
<dbReference type="Pfam" id="PF00158">
    <property type="entry name" value="Sigma54_activat"/>
    <property type="match status" value="1"/>
</dbReference>
<dbReference type="EMBL" id="MQWB01000001">
    <property type="protein sequence ID" value="OZC02144.1"/>
    <property type="molecule type" value="Genomic_DNA"/>
</dbReference>
<reference evidence="10 11" key="1">
    <citation type="submission" date="2016-11" db="EMBL/GenBank/DDBJ databases">
        <title>Study of marine rhodopsin-containing bacteria.</title>
        <authorList>
            <person name="Yoshizawa S."/>
            <person name="Kumagai Y."/>
            <person name="Kogure K."/>
        </authorList>
    </citation>
    <scope>NUCLEOTIDE SEQUENCE [LARGE SCALE GENOMIC DNA]</scope>
    <source>
        <strain evidence="10 11">SG-29</strain>
    </source>
</reference>
<dbReference type="RefSeq" id="WP_094546082.1">
    <property type="nucleotide sequence ID" value="NZ_MQWB01000001.1"/>
</dbReference>
<evidence type="ECO:0000313" key="10">
    <source>
        <dbReference type="EMBL" id="OZC02144.1"/>
    </source>
</evidence>
<dbReference type="InParanoid" id="A0A259TX44"/>
<keyword evidence="4" id="KW-0902">Two-component regulatory system</keyword>
<evidence type="ECO:0000256" key="7">
    <source>
        <dbReference type="PROSITE-ProRule" id="PRU00169"/>
    </source>
</evidence>
<feature type="domain" description="Sigma-54 factor interaction" evidence="8">
    <location>
        <begin position="144"/>
        <end position="373"/>
    </location>
</feature>
<dbReference type="Gene3D" id="3.40.50.300">
    <property type="entry name" value="P-loop containing nucleotide triphosphate hydrolases"/>
    <property type="match status" value="1"/>
</dbReference>
<gene>
    <name evidence="10" type="ORF">BSZ36_03565</name>
</gene>
<dbReference type="FunFam" id="3.40.50.2300:FF:000018">
    <property type="entry name" value="DNA-binding transcriptional regulator NtrC"/>
    <property type="match status" value="1"/>
</dbReference>
<dbReference type="InterPro" id="IPR002078">
    <property type="entry name" value="Sigma_54_int"/>
</dbReference>
<dbReference type="Pfam" id="PF00072">
    <property type="entry name" value="Response_reg"/>
    <property type="match status" value="1"/>
</dbReference>
<dbReference type="GO" id="GO:0005524">
    <property type="term" value="F:ATP binding"/>
    <property type="evidence" value="ECO:0007669"/>
    <property type="project" value="UniProtKB-KW"/>
</dbReference>
<dbReference type="SUPFAM" id="SSF52172">
    <property type="entry name" value="CheY-like"/>
    <property type="match status" value="1"/>
</dbReference>
<dbReference type="PANTHER" id="PTHR32071:SF17">
    <property type="entry name" value="TRANSCRIPTIONAL REGULATOR (NTRC FAMILY)"/>
    <property type="match status" value="1"/>
</dbReference>
<evidence type="ECO:0000259" key="9">
    <source>
        <dbReference type="PROSITE" id="PS50110"/>
    </source>
</evidence>
<organism evidence="10 11">
    <name type="scientific">Rubricoccus marinus</name>
    <dbReference type="NCBI Taxonomy" id="716817"/>
    <lineage>
        <taxon>Bacteria</taxon>
        <taxon>Pseudomonadati</taxon>
        <taxon>Rhodothermota</taxon>
        <taxon>Rhodothermia</taxon>
        <taxon>Rhodothermales</taxon>
        <taxon>Rubricoccaceae</taxon>
        <taxon>Rubricoccus</taxon>
    </lineage>
</organism>
<accession>A0A259TX44</accession>
<keyword evidence="11" id="KW-1185">Reference proteome</keyword>
<dbReference type="Pfam" id="PF25601">
    <property type="entry name" value="AAA_lid_14"/>
    <property type="match status" value="1"/>
</dbReference>